<gene>
    <name evidence="1" type="ORF">B0H17DRAFT_77107</name>
</gene>
<accession>A0AAD7D5R2</accession>
<dbReference type="AlphaFoldDB" id="A0AAD7D5R2"/>
<sequence length="100" mass="10883">MWDQYRAKANRSSWAHLASSLCGLRSICGTWRLHGSVDGQRTGSRALAAHAQLSRMRGSVRVCGMRARMREVGRFGGRGAIAERRSAGVDWGPGGRPACQ</sequence>
<protein>
    <submittedName>
        <fullName evidence="1">Uncharacterized protein</fullName>
    </submittedName>
</protein>
<dbReference type="Proteomes" id="UP001221757">
    <property type="component" value="Unassembled WGS sequence"/>
</dbReference>
<evidence type="ECO:0000313" key="2">
    <source>
        <dbReference type="Proteomes" id="UP001221757"/>
    </source>
</evidence>
<comment type="caution">
    <text evidence="1">The sequence shown here is derived from an EMBL/GenBank/DDBJ whole genome shotgun (WGS) entry which is preliminary data.</text>
</comment>
<organism evidence="1 2">
    <name type="scientific">Mycena rosella</name>
    <name type="common">Pink bonnet</name>
    <name type="synonym">Agaricus rosellus</name>
    <dbReference type="NCBI Taxonomy" id="1033263"/>
    <lineage>
        <taxon>Eukaryota</taxon>
        <taxon>Fungi</taxon>
        <taxon>Dikarya</taxon>
        <taxon>Basidiomycota</taxon>
        <taxon>Agaricomycotina</taxon>
        <taxon>Agaricomycetes</taxon>
        <taxon>Agaricomycetidae</taxon>
        <taxon>Agaricales</taxon>
        <taxon>Marasmiineae</taxon>
        <taxon>Mycenaceae</taxon>
        <taxon>Mycena</taxon>
    </lineage>
</organism>
<proteinExistence type="predicted"/>
<name>A0AAD7D5R2_MYCRO</name>
<keyword evidence="2" id="KW-1185">Reference proteome</keyword>
<reference evidence="1" key="1">
    <citation type="submission" date="2023-03" db="EMBL/GenBank/DDBJ databases">
        <title>Massive genome expansion in bonnet fungi (Mycena s.s.) driven by repeated elements and novel gene families across ecological guilds.</title>
        <authorList>
            <consortium name="Lawrence Berkeley National Laboratory"/>
            <person name="Harder C.B."/>
            <person name="Miyauchi S."/>
            <person name="Viragh M."/>
            <person name="Kuo A."/>
            <person name="Thoen E."/>
            <person name="Andreopoulos B."/>
            <person name="Lu D."/>
            <person name="Skrede I."/>
            <person name="Drula E."/>
            <person name="Henrissat B."/>
            <person name="Morin E."/>
            <person name="Kohler A."/>
            <person name="Barry K."/>
            <person name="LaButti K."/>
            <person name="Morin E."/>
            <person name="Salamov A."/>
            <person name="Lipzen A."/>
            <person name="Mereny Z."/>
            <person name="Hegedus B."/>
            <person name="Baldrian P."/>
            <person name="Stursova M."/>
            <person name="Weitz H."/>
            <person name="Taylor A."/>
            <person name="Grigoriev I.V."/>
            <person name="Nagy L.G."/>
            <person name="Martin F."/>
            <person name="Kauserud H."/>
        </authorList>
    </citation>
    <scope>NUCLEOTIDE SEQUENCE</scope>
    <source>
        <strain evidence="1">CBHHK067</strain>
    </source>
</reference>
<dbReference type="EMBL" id="JARKIE010000127">
    <property type="protein sequence ID" value="KAJ7679830.1"/>
    <property type="molecule type" value="Genomic_DNA"/>
</dbReference>
<evidence type="ECO:0000313" key="1">
    <source>
        <dbReference type="EMBL" id="KAJ7679830.1"/>
    </source>
</evidence>